<reference evidence="2" key="1">
    <citation type="submission" date="2021-10" db="EMBL/GenBank/DDBJ databases">
        <title>Streptomonospora sp. nov., isolated from mangrove soil.</title>
        <authorList>
            <person name="Chen X."/>
            <person name="Ge X."/>
            <person name="Liu W."/>
        </authorList>
    </citation>
    <scope>NUCLEOTIDE SEQUENCE</scope>
    <source>
        <strain evidence="2">S1-112</strain>
    </source>
</reference>
<evidence type="ECO:0000256" key="1">
    <source>
        <dbReference type="SAM" id="MobiDB-lite"/>
    </source>
</evidence>
<feature type="region of interest" description="Disordered" evidence="1">
    <location>
        <begin position="163"/>
        <end position="208"/>
    </location>
</feature>
<organism evidence="2 3">
    <name type="scientific">Streptomonospora mangrovi</name>
    <dbReference type="NCBI Taxonomy" id="2883123"/>
    <lineage>
        <taxon>Bacteria</taxon>
        <taxon>Bacillati</taxon>
        <taxon>Actinomycetota</taxon>
        <taxon>Actinomycetes</taxon>
        <taxon>Streptosporangiales</taxon>
        <taxon>Nocardiopsidaceae</taxon>
        <taxon>Streptomonospora</taxon>
    </lineage>
</organism>
<keyword evidence="3" id="KW-1185">Reference proteome</keyword>
<comment type="caution">
    <text evidence="2">The sequence shown here is derived from an EMBL/GenBank/DDBJ whole genome shotgun (WGS) entry which is preliminary data.</text>
</comment>
<sequence>MSDHDRLDDSALAPYTSYDPQPTRAAPGHENWSYAHTVYRFQGAWEVRAAAREAAAAEAAELGALIREIAERSAGLPDEARRSLRPYGEEVEKAQYRLDVLAGSLYADQQVRLEPPRRDPLRHISHLTRAGYGRAVMRAARSALTDAVLDLADQAADLVRETARGRAAGGARRDGAGPLRPRRRPGRRRLPGRRRAPRRAEGRGAGRE</sequence>
<gene>
    <name evidence="2" type="ORF">LG943_24735</name>
</gene>
<dbReference type="Proteomes" id="UP001140076">
    <property type="component" value="Unassembled WGS sequence"/>
</dbReference>
<accession>A0A9X3NQ85</accession>
<proteinExistence type="predicted"/>
<evidence type="ECO:0000313" key="2">
    <source>
        <dbReference type="EMBL" id="MDA0567503.1"/>
    </source>
</evidence>
<dbReference type="EMBL" id="JAJAQC010000060">
    <property type="protein sequence ID" value="MDA0567503.1"/>
    <property type="molecule type" value="Genomic_DNA"/>
</dbReference>
<feature type="region of interest" description="Disordered" evidence="1">
    <location>
        <begin position="1"/>
        <end position="29"/>
    </location>
</feature>
<feature type="compositionally biased region" description="Basic and acidic residues" evidence="1">
    <location>
        <begin position="198"/>
        <end position="208"/>
    </location>
</feature>
<dbReference type="AlphaFoldDB" id="A0A9X3NQ85"/>
<dbReference type="RefSeq" id="WP_270074749.1">
    <property type="nucleotide sequence ID" value="NZ_JAJAQC010000060.1"/>
</dbReference>
<evidence type="ECO:0000313" key="3">
    <source>
        <dbReference type="Proteomes" id="UP001140076"/>
    </source>
</evidence>
<name>A0A9X3NQ85_9ACTN</name>
<protein>
    <submittedName>
        <fullName evidence="2">Uncharacterized protein</fullName>
    </submittedName>
</protein>
<feature type="compositionally biased region" description="Basic residues" evidence="1">
    <location>
        <begin position="180"/>
        <end position="197"/>
    </location>
</feature>